<evidence type="ECO:0000256" key="10">
    <source>
        <dbReference type="RuleBase" id="RU003657"/>
    </source>
</evidence>
<name>A0A803FTE7_9GAMM</name>
<feature type="active site" description="Proton donor" evidence="9">
    <location>
        <position position="129"/>
    </location>
</feature>
<dbReference type="InterPro" id="IPR011060">
    <property type="entry name" value="RibuloseP-bd_barrel"/>
</dbReference>
<keyword evidence="6 9" id="KW-0028">Amino-acid biosynthesis</keyword>
<dbReference type="OrthoDB" id="9807749at2"/>
<dbReference type="EC" id="5.3.1.16" evidence="9"/>
<evidence type="ECO:0000256" key="1">
    <source>
        <dbReference type="ARBA" id="ARBA00000901"/>
    </source>
</evidence>
<evidence type="ECO:0000256" key="4">
    <source>
        <dbReference type="ARBA" id="ARBA00009667"/>
    </source>
</evidence>
<sequence length="245" mass="28241">MIIPSLDFISGKIVRLYQGNYNHKTYYEIDIFKQIDHYIKQGAKHIHLVDLDRCKNPSNNQKHILKIISHYNEITFQVGGGIRSQKDVEDLFNVGVSKIVIGTSAILYPDDFKLWLDKYGCNNFILALDIKINRDNEKKIAIHGWKNITNINLESAINDFLPYGLKNILCTDISRDGTFLGPNINLYKNLKKKFPNIILQSSGGISSLADLYHLKKNNIEHVIIGRAFLEKKFTFLEAQKCWQKE</sequence>
<dbReference type="CDD" id="cd04732">
    <property type="entry name" value="HisA"/>
    <property type="match status" value="1"/>
</dbReference>
<proteinExistence type="inferred from homology"/>
<evidence type="ECO:0000313" key="11">
    <source>
        <dbReference type="EMBL" id="VFP87944.1"/>
    </source>
</evidence>
<evidence type="ECO:0000256" key="5">
    <source>
        <dbReference type="ARBA" id="ARBA00022490"/>
    </source>
</evidence>
<organism evidence="11 12">
    <name type="scientific">Buchnera aphidicola</name>
    <name type="common">Cinara piceae</name>
    <dbReference type="NCBI Taxonomy" id="1660043"/>
    <lineage>
        <taxon>Bacteria</taxon>
        <taxon>Pseudomonadati</taxon>
        <taxon>Pseudomonadota</taxon>
        <taxon>Gammaproteobacteria</taxon>
        <taxon>Enterobacterales</taxon>
        <taxon>Erwiniaceae</taxon>
        <taxon>Buchnera</taxon>
    </lineage>
</organism>
<keyword evidence="8 9" id="KW-0413">Isomerase</keyword>
<dbReference type="EMBL" id="LR217739">
    <property type="protein sequence ID" value="VFP87944.1"/>
    <property type="molecule type" value="Genomic_DNA"/>
</dbReference>
<reference evidence="11 12" key="1">
    <citation type="submission" date="2019-02" db="EMBL/GenBank/DDBJ databases">
        <authorList>
            <person name="Manzano-Marin A."/>
            <person name="Manzano-Marin A."/>
        </authorList>
    </citation>
    <scope>NUCLEOTIDE SEQUENCE [LARGE SCALE GENOMIC DNA]</scope>
    <source>
        <strain evidence="11 12">BuCipiceae</strain>
    </source>
</reference>
<dbReference type="HAMAP" id="MF_01014">
    <property type="entry name" value="HisA"/>
    <property type="match status" value="1"/>
</dbReference>
<dbReference type="Pfam" id="PF00977">
    <property type="entry name" value="His_biosynth"/>
    <property type="match status" value="1"/>
</dbReference>
<comment type="catalytic activity">
    <reaction evidence="1 9">
        <text>1-(5-phospho-beta-D-ribosyl)-5-[(5-phospho-beta-D-ribosylamino)methylideneamino]imidazole-4-carboxamide = 5-[(5-phospho-1-deoxy-D-ribulos-1-ylimino)methylamino]-1-(5-phospho-beta-D-ribosyl)imidazole-4-carboxamide</text>
        <dbReference type="Rhea" id="RHEA:15469"/>
        <dbReference type="ChEBI" id="CHEBI:58435"/>
        <dbReference type="ChEBI" id="CHEBI:58525"/>
        <dbReference type="EC" id="5.3.1.16"/>
    </reaction>
</comment>
<keyword evidence="7 9" id="KW-0368">Histidine biosynthesis</keyword>
<comment type="pathway">
    <text evidence="3 9">Amino-acid biosynthesis; L-histidine biosynthesis; L-histidine from 5-phospho-alpha-D-ribose 1-diphosphate: step 4/9.</text>
</comment>
<dbReference type="InterPro" id="IPR006062">
    <property type="entry name" value="His_biosynth"/>
</dbReference>
<dbReference type="AlphaFoldDB" id="A0A803FTE7"/>
<dbReference type="SUPFAM" id="SSF51366">
    <property type="entry name" value="Ribulose-phoshate binding barrel"/>
    <property type="match status" value="1"/>
</dbReference>
<feature type="active site" description="Proton acceptor" evidence="9">
    <location>
        <position position="7"/>
    </location>
</feature>
<dbReference type="InterPro" id="IPR044524">
    <property type="entry name" value="Isoase_HisA-like"/>
</dbReference>
<evidence type="ECO:0000256" key="9">
    <source>
        <dbReference type="HAMAP-Rule" id="MF_01014"/>
    </source>
</evidence>
<keyword evidence="5 9" id="KW-0963">Cytoplasm</keyword>
<dbReference type="RefSeq" id="WP_154049147.1">
    <property type="nucleotide sequence ID" value="NZ_LR217739.1"/>
</dbReference>
<dbReference type="PANTHER" id="PTHR43090:SF2">
    <property type="entry name" value="1-(5-PHOSPHORIBOSYL)-5-[(5-PHOSPHORIBOSYLAMINO)METHYLIDENEAMINO] IMIDAZOLE-4-CARBOXAMIDE ISOMERASE"/>
    <property type="match status" value="1"/>
</dbReference>
<gene>
    <name evidence="9 11" type="primary">hisA</name>
    <name evidence="11" type="ORF">BUCIPICE3303_074</name>
</gene>
<dbReference type="GO" id="GO:0005737">
    <property type="term" value="C:cytoplasm"/>
    <property type="evidence" value="ECO:0007669"/>
    <property type="project" value="UniProtKB-SubCell"/>
</dbReference>
<accession>A0A803FTE7</accession>
<dbReference type="Gene3D" id="3.20.20.70">
    <property type="entry name" value="Aldolase class I"/>
    <property type="match status" value="1"/>
</dbReference>
<comment type="subcellular location">
    <subcellularLocation>
        <location evidence="2 9">Cytoplasm</location>
    </subcellularLocation>
</comment>
<dbReference type="InterPro" id="IPR013785">
    <property type="entry name" value="Aldolase_TIM"/>
</dbReference>
<evidence type="ECO:0000256" key="7">
    <source>
        <dbReference type="ARBA" id="ARBA00023102"/>
    </source>
</evidence>
<dbReference type="GO" id="GO:0000105">
    <property type="term" value="P:L-histidine biosynthetic process"/>
    <property type="evidence" value="ECO:0007669"/>
    <property type="project" value="UniProtKB-UniRule"/>
</dbReference>
<dbReference type="GO" id="GO:0000162">
    <property type="term" value="P:L-tryptophan biosynthetic process"/>
    <property type="evidence" value="ECO:0007669"/>
    <property type="project" value="TreeGrafter"/>
</dbReference>
<dbReference type="UniPathway" id="UPA00031">
    <property type="reaction ID" value="UER00009"/>
</dbReference>
<evidence type="ECO:0000256" key="8">
    <source>
        <dbReference type="ARBA" id="ARBA00023235"/>
    </source>
</evidence>
<dbReference type="InterPro" id="IPR023016">
    <property type="entry name" value="HisA/PriA"/>
</dbReference>
<evidence type="ECO:0000256" key="6">
    <source>
        <dbReference type="ARBA" id="ARBA00022605"/>
    </source>
</evidence>
<dbReference type="FunFam" id="3.20.20.70:FF:000009">
    <property type="entry name" value="1-(5-phosphoribosyl)-5-[(5-phosphoribosylamino)methylideneamino] imidazole-4-carboxamide isomerase"/>
    <property type="match status" value="1"/>
</dbReference>
<protein>
    <recommendedName>
        <fullName evidence="9">1-(5-phosphoribosyl)-5-[(5-phosphoribosylamino)methylideneamino] imidazole-4-carboxamide isomerase</fullName>
        <ecNumber evidence="9">5.3.1.16</ecNumber>
    </recommendedName>
    <alternativeName>
        <fullName evidence="9">Phosphoribosylformimino-5-aminoimidazole carboxamide ribotide isomerase</fullName>
    </alternativeName>
</protein>
<dbReference type="GO" id="GO:0003949">
    <property type="term" value="F:1-(5-phosphoribosyl)-5-[(5-phosphoribosylamino)methylideneamino]imidazole-4-carboxamide isomerase activity"/>
    <property type="evidence" value="ECO:0007669"/>
    <property type="project" value="UniProtKB-UniRule"/>
</dbReference>
<dbReference type="Proteomes" id="UP000294455">
    <property type="component" value="Chromosome"/>
</dbReference>
<evidence type="ECO:0000313" key="12">
    <source>
        <dbReference type="Proteomes" id="UP000294455"/>
    </source>
</evidence>
<dbReference type="PANTHER" id="PTHR43090">
    <property type="entry name" value="1-(5-PHOSPHORIBOSYL)-5-[(5-PHOSPHORIBOSYLAMINO)METHYLIDENEAMINO] IMIDAZOLE-4-CARBOXAMIDE ISOMERASE"/>
    <property type="match status" value="1"/>
</dbReference>
<comment type="similarity">
    <text evidence="4 9 10">Belongs to the HisA/HisF family.</text>
</comment>
<evidence type="ECO:0000256" key="3">
    <source>
        <dbReference type="ARBA" id="ARBA00005133"/>
    </source>
</evidence>
<evidence type="ECO:0000256" key="2">
    <source>
        <dbReference type="ARBA" id="ARBA00004496"/>
    </source>
</evidence>